<evidence type="ECO:0000259" key="2">
    <source>
        <dbReference type="PROSITE" id="PS51898"/>
    </source>
</evidence>
<dbReference type="PANTHER" id="PTHR30349:SF64">
    <property type="entry name" value="PROPHAGE INTEGRASE INTD-RELATED"/>
    <property type="match status" value="1"/>
</dbReference>
<name>A0A6J7ASN6_9ZZZZ</name>
<dbReference type="InterPro" id="IPR050090">
    <property type="entry name" value="Tyrosine_recombinase_XerCD"/>
</dbReference>
<sequence length="166" mass="18510">MGALALYPSRSGTSELEIKRTLTEVSGKFTEQSTKTGKNRTIYIPDSLAILIWQRIQSFEPEQLVFTNNFGRPLANSNFRRRIFNPAITRSGVPKITIHDLRHTAASLAISNGANIKVVSRLLGHADASMTLRVYSHAFDDDMKNLSSDIDSQLLAKGESHLRRIV</sequence>
<dbReference type="AlphaFoldDB" id="A0A6J7ASN6"/>
<evidence type="ECO:0000256" key="1">
    <source>
        <dbReference type="ARBA" id="ARBA00023172"/>
    </source>
</evidence>
<gene>
    <name evidence="3" type="ORF">UFOPK3204_01895</name>
</gene>
<dbReference type="InterPro" id="IPR013762">
    <property type="entry name" value="Integrase-like_cat_sf"/>
</dbReference>
<organism evidence="3">
    <name type="scientific">freshwater metagenome</name>
    <dbReference type="NCBI Taxonomy" id="449393"/>
    <lineage>
        <taxon>unclassified sequences</taxon>
        <taxon>metagenomes</taxon>
        <taxon>ecological metagenomes</taxon>
    </lineage>
</organism>
<keyword evidence="1" id="KW-0233">DNA recombination</keyword>
<dbReference type="Gene3D" id="1.10.443.10">
    <property type="entry name" value="Intergrase catalytic core"/>
    <property type="match status" value="1"/>
</dbReference>
<dbReference type="GO" id="GO:0015074">
    <property type="term" value="P:DNA integration"/>
    <property type="evidence" value="ECO:0007669"/>
    <property type="project" value="InterPro"/>
</dbReference>
<reference evidence="3" key="1">
    <citation type="submission" date="2020-05" db="EMBL/GenBank/DDBJ databases">
        <authorList>
            <person name="Chiriac C."/>
            <person name="Salcher M."/>
            <person name="Ghai R."/>
            <person name="Kavagutti S V."/>
        </authorList>
    </citation>
    <scope>NUCLEOTIDE SEQUENCE</scope>
</reference>
<dbReference type="GO" id="GO:0006310">
    <property type="term" value="P:DNA recombination"/>
    <property type="evidence" value="ECO:0007669"/>
    <property type="project" value="UniProtKB-KW"/>
</dbReference>
<dbReference type="CDD" id="cd01189">
    <property type="entry name" value="INT_ICEBs1_C_like"/>
    <property type="match status" value="1"/>
</dbReference>
<dbReference type="InterPro" id="IPR011010">
    <property type="entry name" value="DNA_brk_join_enz"/>
</dbReference>
<dbReference type="Pfam" id="PF00589">
    <property type="entry name" value="Phage_integrase"/>
    <property type="match status" value="1"/>
</dbReference>
<dbReference type="InterPro" id="IPR002104">
    <property type="entry name" value="Integrase_catalytic"/>
</dbReference>
<dbReference type="GO" id="GO:0003677">
    <property type="term" value="F:DNA binding"/>
    <property type="evidence" value="ECO:0007669"/>
    <property type="project" value="InterPro"/>
</dbReference>
<protein>
    <submittedName>
        <fullName evidence="3">Unannotated protein</fullName>
    </submittedName>
</protein>
<feature type="domain" description="Tyr recombinase" evidence="2">
    <location>
        <begin position="1"/>
        <end position="148"/>
    </location>
</feature>
<accession>A0A6J7ASN6</accession>
<dbReference type="EMBL" id="CAFABK010000167">
    <property type="protein sequence ID" value="CAB4836036.1"/>
    <property type="molecule type" value="Genomic_DNA"/>
</dbReference>
<evidence type="ECO:0000313" key="3">
    <source>
        <dbReference type="EMBL" id="CAB4836036.1"/>
    </source>
</evidence>
<dbReference type="SUPFAM" id="SSF56349">
    <property type="entry name" value="DNA breaking-rejoining enzymes"/>
    <property type="match status" value="1"/>
</dbReference>
<dbReference type="PROSITE" id="PS51898">
    <property type="entry name" value="TYR_RECOMBINASE"/>
    <property type="match status" value="1"/>
</dbReference>
<dbReference type="PANTHER" id="PTHR30349">
    <property type="entry name" value="PHAGE INTEGRASE-RELATED"/>
    <property type="match status" value="1"/>
</dbReference>
<proteinExistence type="predicted"/>